<protein>
    <submittedName>
        <fullName evidence="2">Uncharacterized protein</fullName>
    </submittedName>
</protein>
<keyword evidence="3" id="KW-1185">Reference proteome</keyword>
<organism evidence="2 3">
    <name type="scientific">Cognatishimia activa</name>
    <dbReference type="NCBI Taxonomy" id="1715691"/>
    <lineage>
        <taxon>Bacteria</taxon>
        <taxon>Pseudomonadati</taxon>
        <taxon>Pseudomonadota</taxon>
        <taxon>Alphaproteobacteria</taxon>
        <taxon>Rhodobacterales</taxon>
        <taxon>Paracoccaceae</taxon>
        <taxon>Cognatishimia</taxon>
    </lineage>
</organism>
<dbReference type="AlphaFoldDB" id="A0A0P1JA58"/>
<dbReference type="EMBL" id="CYUE01000020">
    <property type="protein sequence ID" value="CUK26482.1"/>
    <property type="molecule type" value="Genomic_DNA"/>
</dbReference>
<dbReference type="RefSeq" id="WP_131726427.1">
    <property type="nucleotide sequence ID" value="NZ_CYTO01000009.1"/>
</dbReference>
<keyword evidence="1" id="KW-0732">Signal</keyword>
<proteinExistence type="predicted"/>
<evidence type="ECO:0000313" key="3">
    <source>
        <dbReference type="Proteomes" id="UP000051184"/>
    </source>
</evidence>
<evidence type="ECO:0000256" key="1">
    <source>
        <dbReference type="SAM" id="SignalP"/>
    </source>
</evidence>
<feature type="chain" id="PRO_5006066036" evidence="1">
    <location>
        <begin position="19"/>
        <end position="220"/>
    </location>
</feature>
<dbReference type="STRING" id="1715691.TA5113_01119"/>
<evidence type="ECO:0000313" key="2">
    <source>
        <dbReference type="EMBL" id="CUK26482.1"/>
    </source>
</evidence>
<sequence>MRTIWIIIMTMMSCAAQAGPWLRSGGEGFLAVDSIGSVGRDQGNLRYYSGIYAEYGLNDQVTLGLHAGQELYGDAQATIFARFPIHLDQDEWAFAYDIGLGVDLKREAPKKALRLGMSVGRSMQIRQTNGWWSIEAQIRLRAQTGRDLKMETTVGVKDKKERLYILQGFAQKTAGSDWTYELQPTVVIPLFRNAKLQVGLSASTEGEGRYGARISTWRRF</sequence>
<dbReference type="OrthoDB" id="7857490at2"/>
<accession>A0A0P1JA58</accession>
<gene>
    <name evidence="2" type="ORF">TA5114_02292</name>
</gene>
<reference evidence="3" key="1">
    <citation type="submission" date="2015-09" db="EMBL/GenBank/DDBJ databases">
        <authorList>
            <person name="Rodrigo-Torres Lidia"/>
            <person name="Arahal R.David."/>
        </authorList>
    </citation>
    <scope>NUCLEOTIDE SEQUENCE [LARGE SCALE GENOMIC DNA]</scope>
    <source>
        <strain evidence="3">CECT 5114</strain>
    </source>
</reference>
<name>A0A0P1JA58_9RHOB</name>
<feature type="signal peptide" evidence="1">
    <location>
        <begin position="1"/>
        <end position="18"/>
    </location>
</feature>
<dbReference type="Proteomes" id="UP000051184">
    <property type="component" value="Unassembled WGS sequence"/>
</dbReference>